<evidence type="ECO:0000313" key="3">
    <source>
        <dbReference type="EMBL" id="KAJ6833385.1"/>
    </source>
</evidence>
<proteinExistence type="predicted"/>
<reference evidence="3" key="2">
    <citation type="submission" date="2023-04" db="EMBL/GenBank/DDBJ databases">
        <authorList>
            <person name="Bruccoleri R.E."/>
            <person name="Oakeley E.J."/>
            <person name="Faust A.-M."/>
            <person name="Dessus-Babus S."/>
            <person name="Altorfer M."/>
            <person name="Burckhardt D."/>
            <person name="Oertli M."/>
            <person name="Naumann U."/>
            <person name="Petersen F."/>
            <person name="Wong J."/>
        </authorList>
    </citation>
    <scope>NUCLEOTIDE SEQUENCE</scope>
    <source>
        <strain evidence="3">GSM-AAB239-AS_SAM_17_03QT</strain>
        <tissue evidence="3">Leaf</tissue>
    </source>
</reference>
<dbReference type="PANTHER" id="PTHR11689">
    <property type="entry name" value="CHLORIDE CHANNEL PROTEIN CLC FAMILY MEMBER"/>
    <property type="match status" value="1"/>
</dbReference>
<accession>A0AAX6GYK2</accession>
<protein>
    <submittedName>
        <fullName evidence="3">Chloride channel-like protein CLC-g</fullName>
    </submittedName>
</protein>
<evidence type="ECO:0000256" key="1">
    <source>
        <dbReference type="ARBA" id="ARBA00022737"/>
    </source>
</evidence>
<sequence>MLLKKRDFLHFCLLAVSSASKQFSTDDFAKSGSGKGDNIDDICLTVEEMDMFLDLHPFTTSSPYTVVEKMSLAKALLLFCELGLRHLLVIARCHS</sequence>
<reference evidence="3" key="1">
    <citation type="journal article" date="2023" name="GigaByte">
        <title>Genome assembly of the bearded iris, Iris pallida Lam.</title>
        <authorList>
            <person name="Bruccoleri R.E."/>
            <person name="Oakeley E.J."/>
            <person name="Faust A.M.E."/>
            <person name="Altorfer M."/>
            <person name="Dessus-Babus S."/>
            <person name="Burckhardt D."/>
            <person name="Oertli M."/>
            <person name="Naumann U."/>
            <person name="Petersen F."/>
            <person name="Wong J."/>
        </authorList>
    </citation>
    <scope>NUCLEOTIDE SEQUENCE</scope>
    <source>
        <strain evidence="3">GSM-AAB239-AS_SAM_17_03QT</strain>
    </source>
</reference>
<keyword evidence="2" id="KW-0129">CBS domain</keyword>
<dbReference type="Proteomes" id="UP001140949">
    <property type="component" value="Unassembled WGS sequence"/>
</dbReference>
<organism evidence="3 4">
    <name type="scientific">Iris pallida</name>
    <name type="common">Sweet iris</name>
    <dbReference type="NCBI Taxonomy" id="29817"/>
    <lineage>
        <taxon>Eukaryota</taxon>
        <taxon>Viridiplantae</taxon>
        <taxon>Streptophyta</taxon>
        <taxon>Embryophyta</taxon>
        <taxon>Tracheophyta</taxon>
        <taxon>Spermatophyta</taxon>
        <taxon>Magnoliopsida</taxon>
        <taxon>Liliopsida</taxon>
        <taxon>Asparagales</taxon>
        <taxon>Iridaceae</taxon>
        <taxon>Iridoideae</taxon>
        <taxon>Irideae</taxon>
        <taxon>Iris</taxon>
    </lineage>
</organism>
<dbReference type="EMBL" id="JANAVB010015037">
    <property type="protein sequence ID" value="KAJ6833385.1"/>
    <property type="molecule type" value="Genomic_DNA"/>
</dbReference>
<evidence type="ECO:0000256" key="2">
    <source>
        <dbReference type="ARBA" id="ARBA00023122"/>
    </source>
</evidence>
<keyword evidence="4" id="KW-1185">Reference proteome</keyword>
<gene>
    <name evidence="3" type="ORF">M6B38_340565</name>
</gene>
<dbReference type="InterPro" id="IPR046342">
    <property type="entry name" value="CBS_dom_sf"/>
</dbReference>
<dbReference type="InterPro" id="IPR051280">
    <property type="entry name" value="Cl-channel/antiporter"/>
</dbReference>
<evidence type="ECO:0000313" key="4">
    <source>
        <dbReference type="Proteomes" id="UP001140949"/>
    </source>
</evidence>
<dbReference type="AlphaFoldDB" id="A0AAX6GYK2"/>
<dbReference type="PANTHER" id="PTHR11689:SF92">
    <property type="entry name" value="CHLORIDE CHANNEL-LIKE PROTEIN CLC-G-RELATED"/>
    <property type="match status" value="1"/>
</dbReference>
<dbReference type="SUPFAM" id="SSF54631">
    <property type="entry name" value="CBS-domain pair"/>
    <property type="match status" value="1"/>
</dbReference>
<dbReference type="GO" id="GO:0009705">
    <property type="term" value="C:plant-type vacuole membrane"/>
    <property type="evidence" value="ECO:0007669"/>
    <property type="project" value="TreeGrafter"/>
</dbReference>
<comment type="caution">
    <text evidence="3">The sequence shown here is derived from an EMBL/GenBank/DDBJ whole genome shotgun (WGS) entry which is preliminary data.</text>
</comment>
<dbReference type="GO" id="GO:0015108">
    <property type="term" value="F:chloride transmembrane transporter activity"/>
    <property type="evidence" value="ECO:0007669"/>
    <property type="project" value="TreeGrafter"/>
</dbReference>
<name>A0AAX6GYK2_IRIPA</name>
<keyword evidence="1" id="KW-0677">Repeat</keyword>